<protein>
    <submittedName>
        <fullName evidence="2">Uncharacterized protein</fullName>
    </submittedName>
</protein>
<dbReference type="Proteomes" id="UP001558613">
    <property type="component" value="Unassembled WGS sequence"/>
</dbReference>
<proteinExistence type="predicted"/>
<feature type="compositionally biased region" description="Basic residues" evidence="1">
    <location>
        <begin position="82"/>
        <end position="98"/>
    </location>
</feature>
<organism evidence="2 3">
    <name type="scientific">Cirrhinus molitorella</name>
    <name type="common">mud carp</name>
    <dbReference type="NCBI Taxonomy" id="172907"/>
    <lineage>
        <taxon>Eukaryota</taxon>
        <taxon>Metazoa</taxon>
        <taxon>Chordata</taxon>
        <taxon>Craniata</taxon>
        <taxon>Vertebrata</taxon>
        <taxon>Euteleostomi</taxon>
        <taxon>Actinopterygii</taxon>
        <taxon>Neopterygii</taxon>
        <taxon>Teleostei</taxon>
        <taxon>Ostariophysi</taxon>
        <taxon>Cypriniformes</taxon>
        <taxon>Cyprinidae</taxon>
        <taxon>Labeoninae</taxon>
        <taxon>Labeonini</taxon>
        <taxon>Cirrhinus</taxon>
    </lineage>
</organism>
<evidence type="ECO:0000313" key="2">
    <source>
        <dbReference type="EMBL" id="KAL1277130.1"/>
    </source>
</evidence>
<feature type="compositionally biased region" description="Polar residues" evidence="1">
    <location>
        <begin position="100"/>
        <end position="111"/>
    </location>
</feature>
<name>A0ABR3NJL4_9TELE</name>
<sequence length="111" mass="12055">MADKKFYREGVLQMLFANSDSEGEYLPFGNDHQLPNDACPGTSLQCNGAAVQGESVHEAQTIDHFVPLPSRDGGGRGERGRSVHRRAVARGRGSRVKRNSAVSSTSIWQQG</sequence>
<evidence type="ECO:0000256" key="1">
    <source>
        <dbReference type="SAM" id="MobiDB-lite"/>
    </source>
</evidence>
<evidence type="ECO:0000313" key="3">
    <source>
        <dbReference type="Proteomes" id="UP001558613"/>
    </source>
</evidence>
<gene>
    <name evidence="2" type="ORF">QQF64_023803</name>
</gene>
<feature type="region of interest" description="Disordered" evidence="1">
    <location>
        <begin position="65"/>
        <end position="111"/>
    </location>
</feature>
<keyword evidence="3" id="KW-1185">Reference proteome</keyword>
<comment type="caution">
    <text evidence="2">The sequence shown here is derived from an EMBL/GenBank/DDBJ whole genome shotgun (WGS) entry which is preliminary data.</text>
</comment>
<accession>A0ABR3NJL4</accession>
<reference evidence="2 3" key="1">
    <citation type="submission" date="2023-09" db="EMBL/GenBank/DDBJ databases">
        <authorList>
            <person name="Wang M."/>
        </authorList>
    </citation>
    <scope>NUCLEOTIDE SEQUENCE [LARGE SCALE GENOMIC DNA]</scope>
    <source>
        <strain evidence="2">GT-2023</strain>
        <tissue evidence="2">Liver</tissue>
    </source>
</reference>
<dbReference type="EMBL" id="JAYMGO010000003">
    <property type="protein sequence ID" value="KAL1277130.1"/>
    <property type="molecule type" value="Genomic_DNA"/>
</dbReference>